<gene>
    <name evidence="1" type="ORF">VCS650_LOCUS8992</name>
</gene>
<comment type="caution">
    <text evidence="1">The sequence shown here is derived from an EMBL/GenBank/DDBJ whole genome shotgun (WGS) entry which is preliminary data.</text>
</comment>
<evidence type="ECO:0000313" key="2">
    <source>
        <dbReference type="Proteomes" id="UP000663891"/>
    </source>
</evidence>
<proteinExistence type="predicted"/>
<dbReference type="OrthoDB" id="10060381at2759"/>
<evidence type="ECO:0000313" key="1">
    <source>
        <dbReference type="EMBL" id="CAF0895103.1"/>
    </source>
</evidence>
<accession>A0A813Z6S4</accession>
<name>A0A813Z6S4_9BILA</name>
<organism evidence="1 2">
    <name type="scientific">Adineta steineri</name>
    <dbReference type="NCBI Taxonomy" id="433720"/>
    <lineage>
        <taxon>Eukaryota</taxon>
        <taxon>Metazoa</taxon>
        <taxon>Spiralia</taxon>
        <taxon>Gnathifera</taxon>
        <taxon>Rotifera</taxon>
        <taxon>Eurotatoria</taxon>
        <taxon>Bdelloidea</taxon>
        <taxon>Adinetida</taxon>
        <taxon>Adinetidae</taxon>
        <taxon>Adineta</taxon>
    </lineage>
</organism>
<sequence length="438" mass="49753">MVTYGSIYKDYFNPSSSYENRLFGDDDSCKHDQFRFTIALETSITYILIVTTRSSYDTDAFSIFVSGPDTVDFMNSINTSSVAQTFYESKLTKSSSTYLPGCSESSSYYEAIQVNVRRSGVYTFFSNSSMDTYGSVYKEYFNPSNPIENRLVDDDESGQQHQFIFTIALETSITYILIVTTSSSNPTGAFSIFVSGPDNVDLKNISSSSIIQVQYSLAIQSNYSSELTTSSQTYSRDCRKSNYYYETIRMNVVETGYYALSSDSNINIFGNIYQDEFNPMNPFDNLLSQDYRSCSYQDFKFIVYLHADTNYILVVTTSSPNMTGKFSILTSGPNVITLNSYNISSASTSNFTTVSVNGHPSTWLSTKHLVRWIAKLFKRFPVLIHFTLNCQPSEAYEDNEYSLSKLAPKWFGVSLLSRRIRPGQIEYRHKPHSLDIWL</sequence>
<protein>
    <submittedName>
        <fullName evidence="1">Uncharacterized protein</fullName>
    </submittedName>
</protein>
<dbReference type="Proteomes" id="UP000663891">
    <property type="component" value="Unassembled WGS sequence"/>
</dbReference>
<reference evidence="1" key="1">
    <citation type="submission" date="2021-02" db="EMBL/GenBank/DDBJ databases">
        <authorList>
            <person name="Nowell W R."/>
        </authorList>
    </citation>
    <scope>NUCLEOTIDE SEQUENCE</scope>
</reference>
<dbReference type="EMBL" id="CAJNON010000061">
    <property type="protein sequence ID" value="CAF0895103.1"/>
    <property type="molecule type" value="Genomic_DNA"/>
</dbReference>
<dbReference type="AlphaFoldDB" id="A0A813Z6S4"/>